<evidence type="ECO:0000259" key="8">
    <source>
        <dbReference type="Pfam" id="PF14322"/>
    </source>
</evidence>
<keyword evidence="10" id="KW-1185">Reference proteome</keyword>
<feature type="region of interest" description="Disordered" evidence="6">
    <location>
        <begin position="62"/>
        <end position="83"/>
    </location>
</feature>
<dbReference type="OrthoDB" id="993981at2"/>
<dbReference type="PROSITE" id="PS51257">
    <property type="entry name" value="PROKAR_LIPOPROTEIN"/>
    <property type="match status" value="1"/>
</dbReference>
<evidence type="ECO:0000313" key="9">
    <source>
        <dbReference type="EMBL" id="KIC94494.1"/>
    </source>
</evidence>
<dbReference type="AlphaFoldDB" id="A0A0C1IVH2"/>
<comment type="similarity">
    <text evidence="2">Belongs to the SusD family.</text>
</comment>
<accession>A0A0C1IVH2</accession>
<protein>
    <submittedName>
        <fullName evidence="9">Membrane protein</fullName>
    </submittedName>
</protein>
<feature type="domain" description="RagB/SusD" evidence="7">
    <location>
        <begin position="351"/>
        <end position="508"/>
    </location>
</feature>
<comment type="caution">
    <text evidence="9">The sequence shown here is derived from an EMBL/GenBank/DDBJ whole genome shotgun (WGS) entry which is preliminary data.</text>
</comment>
<dbReference type="InterPro" id="IPR012944">
    <property type="entry name" value="SusD_RagB_dom"/>
</dbReference>
<evidence type="ECO:0000256" key="2">
    <source>
        <dbReference type="ARBA" id="ARBA00006275"/>
    </source>
</evidence>
<dbReference type="Pfam" id="PF07980">
    <property type="entry name" value="SusD_RagB"/>
    <property type="match status" value="1"/>
</dbReference>
<evidence type="ECO:0000256" key="3">
    <source>
        <dbReference type="ARBA" id="ARBA00022729"/>
    </source>
</evidence>
<evidence type="ECO:0000256" key="5">
    <source>
        <dbReference type="ARBA" id="ARBA00023237"/>
    </source>
</evidence>
<dbReference type="InterPro" id="IPR011990">
    <property type="entry name" value="TPR-like_helical_dom_sf"/>
</dbReference>
<dbReference type="InterPro" id="IPR033985">
    <property type="entry name" value="SusD-like_N"/>
</dbReference>
<comment type="subcellular location">
    <subcellularLocation>
        <location evidence="1">Cell outer membrane</location>
    </subcellularLocation>
</comment>
<dbReference type="RefSeq" id="WP_039140001.1">
    <property type="nucleotide sequence ID" value="NZ_JSVC01000012.1"/>
</dbReference>
<evidence type="ECO:0000256" key="4">
    <source>
        <dbReference type="ARBA" id="ARBA00023136"/>
    </source>
</evidence>
<gene>
    <name evidence="9" type="ORF">OI18_11525</name>
</gene>
<evidence type="ECO:0000256" key="6">
    <source>
        <dbReference type="SAM" id="MobiDB-lite"/>
    </source>
</evidence>
<reference evidence="9 10" key="1">
    <citation type="submission" date="2014-11" db="EMBL/GenBank/DDBJ databases">
        <title>Genome sequence of Flavihumibacter solisilvae 3-3.</title>
        <authorList>
            <person name="Zhou G."/>
            <person name="Li M."/>
            <person name="Wang G."/>
        </authorList>
    </citation>
    <scope>NUCLEOTIDE SEQUENCE [LARGE SCALE GENOMIC DNA]</scope>
    <source>
        <strain evidence="9 10">3-3</strain>
    </source>
</reference>
<dbReference type="EMBL" id="JSVC01000012">
    <property type="protein sequence ID" value="KIC94494.1"/>
    <property type="molecule type" value="Genomic_DNA"/>
</dbReference>
<name>A0A0C1IVH2_9BACT</name>
<keyword evidence="3" id="KW-0732">Signal</keyword>
<sequence length="508" mass="57545">MKKNLIIFAGMMIVFSSCSKDFIEKSDPNSIPSHQFMKSEGDALLALNGVYQALRSSNSLGENSSLFSEQRSDNAGTNDNQSNAGEPFQFPDFSLVPSNSYLKSHWSAMYEMITRANYVLTYIDGVAFSNAETKEQYKAEAKALRAMTYFHLVRKWGDIPMVTRTLVSADESAALTFREKESRVYEQIISDLKEAAESTLPDIQPAASRGRISKTYVNALLGQVYLTMALTQDQSRRTENLQLAKTWLTSAYEKRQFANIKDIAYADVFNVDLEANNKEAIFVIEYKQGDLNYYSSIAYNNQARGETINSQRPNTGAGGRVTLDLVKDYETGDARKDYSVKYAAATAVQDWFITKFRDASTTAGVNGYGGNDWILMRFADIILMLAEVNNYLGDEATAIQYLDMIRERAGLPSYAVAKLDPTYSTKYPDLKLAILHERRVELAFEGHRLYDLLRTFTAQELVNYFKVKQQADYGNPRLSNISVKDRYYPIPLDEYKLNPEKMYQNPGY</sequence>
<keyword evidence="5" id="KW-0998">Cell outer membrane</keyword>
<dbReference type="STRING" id="1349421.OI18_11525"/>
<dbReference type="Gene3D" id="1.25.40.390">
    <property type="match status" value="1"/>
</dbReference>
<dbReference type="SUPFAM" id="SSF48452">
    <property type="entry name" value="TPR-like"/>
    <property type="match status" value="1"/>
</dbReference>
<dbReference type="CDD" id="cd08977">
    <property type="entry name" value="SusD"/>
    <property type="match status" value="1"/>
</dbReference>
<evidence type="ECO:0000259" key="7">
    <source>
        <dbReference type="Pfam" id="PF07980"/>
    </source>
</evidence>
<keyword evidence="4" id="KW-0472">Membrane</keyword>
<feature type="domain" description="SusD-like N-terminal" evidence="8">
    <location>
        <begin position="21"/>
        <end position="226"/>
    </location>
</feature>
<dbReference type="Pfam" id="PF14322">
    <property type="entry name" value="SusD-like_3"/>
    <property type="match status" value="1"/>
</dbReference>
<dbReference type="GO" id="GO:0009279">
    <property type="term" value="C:cell outer membrane"/>
    <property type="evidence" value="ECO:0007669"/>
    <property type="project" value="UniProtKB-SubCell"/>
</dbReference>
<organism evidence="9 10">
    <name type="scientific">Flavihumibacter solisilvae</name>
    <dbReference type="NCBI Taxonomy" id="1349421"/>
    <lineage>
        <taxon>Bacteria</taxon>
        <taxon>Pseudomonadati</taxon>
        <taxon>Bacteroidota</taxon>
        <taxon>Chitinophagia</taxon>
        <taxon>Chitinophagales</taxon>
        <taxon>Chitinophagaceae</taxon>
        <taxon>Flavihumibacter</taxon>
    </lineage>
</organism>
<proteinExistence type="inferred from homology"/>
<evidence type="ECO:0000256" key="1">
    <source>
        <dbReference type="ARBA" id="ARBA00004442"/>
    </source>
</evidence>
<evidence type="ECO:0000313" key="10">
    <source>
        <dbReference type="Proteomes" id="UP000031408"/>
    </source>
</evidence>
<dbReference type="Proteomes" id="UP000031408">
    <property type="component" value="Unassembled WGS sequence"/>
</dbReference>